<dbReference type="SUPFAM" id="SSF53720">
    <property type="entry name" value="ALDH-like"/>
    <property type="match status" value="1"/>
</dbReference>
<dbReference type="InterPro" id="IPR016163">
    <property type="entry name" value="Ald_DH_C"/>
</dbReference>
<dbReference type="PANTHER" id="PTHR43570">
    <property type="entry name" value="ALDEHYDE DEHYDROGENASE"/>
    <property type="match status" value="1"/>
</dbReference>
<name>A0A6A4HFI2_9AGAR</name>
<organism evidence="2 3">
    <name type="scientific">Gymnopus androsaceus JB14</name>
    <dbReference type="NCBI Taxonomy" id="1447944"/>
    <lineage>
        <taxon>Eukaryota</taxon>
        <taxon>Fungi</taxon>
        <taxon>Dikarya</taxon>
        <taxon>Basidiomycota</taxon>
        <taxon>Agaricomycotina</taxon>
        <taxon>Agaricomycetes</taxon>
        <taxon>Agaricomycetidae</taxon>
        <taxon>Agaricales</taxon>
        <taxon>Marasmiineae</taxon>
        <taxon>Omphalotaceae</taxon>
        <taxon>Gymnopus</taxon>
    </lineage>
</organism>
<evidence type="ECO:0000313" key="2">
    <source>
        <dbReference type="EMBL" id="KAE9395864.1"/>
    </source>
</evidence>
<evidence type="ECO:0008006" key="4">
    <source>
        <dbReference type="Google" id="ProtNLM"/>
    </source>
</evidence>
<dbReference type="GO" id="GO:0006081">
    <property type="term" value="P:aldehyde metabolic process"/>
    <property type="evidence" value="ECO:0007669"/>
    <property type="project" value="InterPro"/>
</dbReference>
<dbReference type="Gene3D" id="3.40.605.10">
    <property type="entry name" value="Aldehyde Dehydrogenase, Chain A, domain 1"/>
    <property type="match status" value="1"/>
</dbReference>
<dbReference type="GO" id="GO:0005737">
    <property type="term" value="C:cytoplasm"/>
    <property type="evidence" value="ECO:0007669"/>
    <property type="project" value="TreeGrafter"/>
</dbReference>
<dbReference type="EMBL" id="ML769523">
    <property type="protein sequence ID" value="KAE9395864.1"/>
    <property type="molecule type" value="Genomic_DNA"/>
</dbReference>
<gene>
    <name evidence="2" type="ORF">BT96DRAFT_135390</name>
</gene>
<protein>
    <recommendedName>
        <fullName evidence="4">ALDH-like protein</fullName>
    </recommendedName>
</protein>
<keyword evidence="3" id="KW-1185">Reference proteome</keyword>
<dbReference type="OrthoDB" id="3034247at2759"/>
<evidence type="ECO:0000313" key="3">
    <source>
        <dbReference type="Proteomes" id="UP000799118"/>
    </source>
</evidence>
<dbReference type="Proteomes" id="UP000799118">
    <property type="component" value="Unassembled WGS sequence"/>
</dbReference>
<reference evidence="2" key="1">
    <citation type="journal article" date="2019" name="Environ. Microbiol.">
        <title>Fungal ecological strategies reflected in gene transcription - a case study of two litter decomposers.</title>
        <authorList>
            <person name="Barbi F."/>
            <person name="Kohler A."/>
            <person name="Barry K."/>
            <person name="Baskaran P."/>
            <person name="Daum C."/>
            <person name="Fauchery L."/>
            <person name="Ihrmark K."/>
            <person name="Kuo A."/>
            <person name="LaButti K."/>
            <person name="Lipzen A."/>
            <person name="Morin E."/>
            <person name="Grigoriev I.V."/>
            <person name="Henrissat B."/>
            <person name="Lindahl B."/>
            <person name="Martin F."/>
        </authorList>
    </citation>
    <scope>NUCLEOTIDE SEQUENCE</scope>
    <source>
        <strain evidence="2">JB14</strain>
    </source>
</reference>
<dbReference type="GO" id="GO:0004029">
    <property type="term" value="F:aldehyde dehydrogenase (NAD+) activity"/>
    <property type="evidence" value="ECO:0007669"/>
    <property type="project" value="TreeGrafter"/>
</dbReference>
<sequence>MAEPAALLQLKAAFETGISRPLNWRRKQIEGIHDLVQRNFDSLVSAAVRDKRLSRAEVMLELALALQYTKHEIDKLVRFGKSNRTRSGNSVSLLNGSQPRHDIRINSIGIVLIKAHWAYPYSSLLGPIIASFAAGNLWVLDAGSSAITELLSSLLPDFLDHSGFLLDLQHGTTGLVDMPSSSAAILEISSSGAVSVLDSTSAPSSSSIYVHESGNARNAATALVHAKLAFNGQAPNVPSVAFVDDAVYPQFHSAMHEALKHYDSKLGRTTKDDSNAPLQILELTSV</sequence>
<dbReference type="InterPro" id="IPR016162">
    <property type="entry name" value="Ald_DH_N"/>
</dbReference>
<proteinExistence type="predicted"/>
<evidence type="ECO:0000256" key="1">
    <source>
        <dbReference type="ARBA" id="ARBA00023002"/>
    </source>
</evidence>
<dbReference type="InterPro" id="IPR016161">
    <property type="entry name" value="Ald_DH/histidinol_DH"/>
</dbReference>
<dbReference type="PANTHER" id="PTHR43570:SF16">
    <property type="entry name" value="ALDEHYDE DEHYDROGENASE TYPE III, ISOFORM Q"/>
    <property type="match status" value="1"/>
</dbReference>
<dbReference type="AlphaFoldDB" id="A0A6A4HFI2"/>
<accession>A0A6A4HFI2</accession>
<dbReference type="InterPro" id="IPR012394">
    <property type="entry name" value="Aldehyde_DH_NAD(P)"/>
</dbReference>
<dbReference type="Gene3D" id="3.40.309.10">
    <property type="entry name" value="Aldehyde Dehydrogenase, Chain A, domain 2"/>
    <property type="match status" value="1"/>
</dbReference>
<keyword evidence="1" id="KW-0560">Oxidoreductase</keyword>